<accession>A0ABN1UVG6</accession>
<proteinExistence type="predicted"/>
<dbReference type="Proteomes" id="UP001501371">
    <property type="component" value="Unassembled WGS sequence"/>
</dbReference>
<dbReference type="SFLD" id="SFLDS00001">
    <property type="entry name" value="Enolase"/>
    <property type="match status" value="1"/>
</dbReference>
<reference evidence="3 4" key="1">
    <citation type="journal article" date="2019" name="Int. J. Syst. Evol. Microbiol.">
        <title>The Global Catalogue of Microorganisms (GCM) 10K type strain sequencing project: providing services to taxonomists for standard genome sequencing and annotation.</title>
        <authorList>
            <consortium name="The Broad Institute Genomics Platform"/>
            <consortium name="The Broad Institute Genome Sequencing Center for Infectious Disease"/>
            <person name="Wu L."/>
            <person name="Ma J."/>
        </authorList>
    </citation>
    <scope>NUCLEOTIDE SEQUENCE [LARGE SCALE GENOMIC DNA]</scope>
    <source>
        <strain evidence="3 4">JCM 12696</strain>
    </source>
</reference>
<dbReference type="InterPro" id="IPR018110">
    <property type="entry name" value="Mandel_Rmase/mucon_lact_enz_CS"/>
</dbReference>
<dbReference type="InterPro" id="IPR006140">
    <property type="entry name" value="D-isomer_DH_NAD-bd"/>
</dbReference>
<name>A0ABN1UVG6_9ACTN</name>
<dbReference type="Gene3D" id="3.20.20.120">
    <property type="entry name" value="Enolase-like C-terminal domain"/>
    <property type="match status" value="1"/>
</dbReference>
<comment type="caution">
    <text evidence="3">The sequence shown here is derived from an EMBL/GenBank/DDBJ whole genome shotgun (WGS) entry which is preliminary data.</text>
</comment>
<protein>
    <recommendedName>
        <fullName evidence="2">Mandelate racemase/muconate lactonizing enzyme C-terminal domain-containing protein</fullName>
    </recommendedName>
</protein>
<dbReference type="SUPFAM" id="SSF54826">
    <property type="entry name" value="Enolase N-terminal domain-like"/>
    <property type="match status" value="1"/>
</dbReference>
<dbReference type="InterPro" id="IPR013341">
    <property type="entry name" value="Mandelate_racemase_N_dom"/>
</dbReference>
<dbReference type="Gene3D" id="3.30.390.10">
    <property type="entry name" value="Enolase-like, N-terminal domain"/>
    <property type="match status" value="1"/>
</dbReference>
<feature type="compositionally biased region" description="Low complexity" evidence="1">
    <location>
        <begin position="193"/>
        <end position="219"/>
    </location>
</feature>
<dbReference type="SUPFAM" id="SSF51735">
    <property type="entry name" value="NAD(P)-binding Rossmann-fold domains"/>
    <property type="match status" value="1"/>
</dbReference>
<dbReference type="EMBL" id="BAAAKV010000027">
    <property type="protein sequence ID" value="GAA1173152.1"/>
    <property type="molecule type" value="Genomic_DNA"/>
</dbReference>
<evidence type="ECO:0000256" key="1">
    <source>
        <dbReference type="SAM" id="MobiDB-lite"/>
    </source>
</evidence>
<sequence>MAAAAPRLRLAHASGAGTDGIDIDALAPGVQVANTFHHEDSNAEYAVSAAIMLRRGFPRQHAALREGRWDSPSYDPGAPWVDTLATATVGFVGFGHIGARCWQRFRAFGARGTAVTRRGEVDAAAQGLARSETIDGLEQLLESSDVVVVSAPLTPGTKGLIGAAELARLGPSGAHRSARRGRTAPQHRGGGPMTTAGTAAAANAGTNTGTGTSPGTDTGVDTGTGADTIVAAEVLVTSPGRNFAALKITTAQGLVGWGDATLNGRELAVASYLRDHLAPLLIGRDPARIEDTWQYLYRGAYWRRGPVTMTAIGAVDIALWDIKGKATGQPVYQLLGGAVRDRILTYTHATGWDVPHLLDSVDARRAEGFLAIRAQSGVPGLDTVYGVTRDGVGYEPAGRGAAPAEEVWDTESYLRHAPKVLAAVRDHVGPEVMLLHDAHHRLTPGQAAGLGRALEEVDLFWLEDVTPAENQEVLRHVRRHTTVPLAIGEVFNTVWECQSLITEQLIDFVRTCVTHAGGISHLRRIAALAEIWQVRLGPHGPSDVSPVALGASLHVGLSTPNFAIQEYMGYEPLVHEVFRHAWSYAEGHLHPGDRPGIGIEVDEKLAARFPYEPAYLPVARRRDGSMTDW</sequence>
<dbReference type="SFLD" id="SFLDG00033">
    <property type="entry name" value="mannonate_dehydratase"/>
    <property type="match status" value="1"/>
</dbReference>
<dbReference type="SUPFAM" id="SSF51604">
    <property type="entry name" value="Enolase C-terminal domain-like"/>
    <property type="match status" value="1"/>
</dbReference>
<dbReference type="Gene3D" id="3.40.50.720">
    <property type="entry name" value="NAD(P)-binding Rossmann-like Domain"/>
    <property type="match status" value="2"/>
</dbReference>
<dbReference type="SMART" id="SM00922">
    <property type="entry name" value="MR_MLE"/>
    <property type="match status" value="1"/>
</dbReference>
<gene>
    <name evidence="3" type="ORF">GCM10009654_33040</name>
</gene>
<dbReference type="InterPro" id="IPR013342">
    <property type="entry name" value="Mandelate_racemase_C"/>
</dbReference>
<dbReference type="Pfam" id="PF02826">
    <property type="entry name" value="2-Hacid_dh_C"/>
    <property type="match status" value="1"/>
</dbReference>
<dbReference type="InterPro" id="IPR036849">
    <property type="entry name" value="Enolase-like_C_sf"/>
</dbReference>
<evidence type="ECO:0000313" key="4">
    <source>
        <dbReference type="Proteomes" id="UP001501371"/>
    </source>
</evidence>
<dbReference type="InterPro" id="IPR034589">
    <property type="entry name" value="D-mannonate_dehydratase-like"/>
</dbReference>
<dbReference type="Pfam" id="PF02746">
    <property type="entry name" value="MR_MLE_N"/>
    <property type="match status" value="1"/>
</dbReference>
<dbReference type="Pfam" id="PF13378">
    <property type="entry name" value="MR_MLE_C"/>
    <property type="match status" value="1"/>
</dbReference>
<dbReference type="InterPro" id="IPR036291">
    <property type="entry name" value="NAD(P)-bd_dom_sf"/>
</dbReference>
<evidence type="ECO:0000313" key="3">
    <source>
        <dbReference type="EMBL" id="GAA1173152.1"/>
    </source>
</evidence>
<dbReference type="PANTHER" id="PTHR48080:SF6">
    <property type="entry name" value="STARVATION-SENSING PROTEIN RSPA"/>
    <property type="match status" value="1"/>
</dbReference>
<dbReference type="NCBIfam" id="NF011654">
    <property type="entry name" value="PRK15072.1"/>
    <property type="match status" value="1"/>
</dbReference>
<dbReference type="InterPro" id="IPR034593">
    <property type="entry name" value="DgoD-like"/>
</dbReference>
<organism evidence="3 4">
    <name type="scientific">Streptomyces hebeiensis</name>
    <dbReference type="NCBI Taxonomy" id="229486"/>
    <lineage>
        <taxon>Bacteria</taxon>
        <taxon>Bacillati</taxon>
        <taxon>Actinomycetota</taxon>
        <taxon>Actinomycetes</taxon>
        <taxon>Kitasatosporales</taxon>
        <taxon>Streptomycetaceae</taxon>
        <taxon>Streptomyces</taxon>
    </lineage>
</organism>
<feature type="domain" description="Mandelate racemase/muconate lactonizing enzyme C-terminal" evidence="2">
    <location>
        <begin position="354"/>
        <end position="484"/>
    </location>
</feature>
<keyword evidence="4" id="KW-1185">Reference proteome</keyword>
<dbReference type="NCBIfam" id="NF043051">
    <property type="entry name" value="ManoateDhtManD"/>
    <property type="match status" value="1"/>
</dbReference>
<dbReference type="PROSITE" id="PS00908">
    <property type="entry name" value="MR_MLE_1"/>
    <property type="match status" value="1"/>
</dbReference>
<dbReference type="PANTHER" id="PTHR48080">
    <property type="entry name" value="D-GALACTONATE DEHYDRATASE-RELATED"/>
    <property type="match status" value="1"/>
</dbReference>
<evidence type="ECO:0000259" key="2">
    <source>
        <dbReference type="SMART" id="SM00922"/>
    </source>
</evidence>
<feature type="region of interest" description="Disordered" evidence="1">
    <location>
        <begin position="171"/>
        <end position="219"/>
    </location>
</feature>
<dbReference type="InterPro" id="IPR029017">
    <property type="entry name" value="Enolase-like_N"/>
</dbReference>
<dbReference type="InterPro" id="IPR029065">
    <property type="entry name" value="Enolase_C-like"/>
</dbReference>